<evidence type="ECO:0000313" key="12">
    <source>
        <dbReference type="Proteomes" id="UP001526426"/>
    </source>
</evidence>
<dbReference type="InterPro" id="IPR001872">
    <property type="entry name" value="Peptidase_A8"/>
</dbReference>
<dbReference type="Proteomes" id="UP001526426">
    <property type="component" value="Unassembled WGS sequence"/>
</dbReference>
<reference evidence="11 12" key="1">
    <citation type="submission" date="2021-08" db="EMBL/GenBank/DDBJ databases">
        <title>Draft genome sequence of Spirulina subsalsa with high tolerance to salinity and hype-accumulation of phycocyanin.</title>
        <authorList>
            <person name="Pei H."/>
            <person name="Jiang L."/>
        </authorList>
    </citation>
    <scope>NUCLEOTIDE SEQUENCE [LARGE SCALE GENOMIC DNA]</scope>
    <source>
        <strain evidence="11 12">FACHB-351</strain>
    </source>
</reference>
<evidence type="ECO:0000256" key="9">
    <source>
        <dbReference type="HAMAP-Rule" id="MF_00161"/>
    </source>
</evidence>
<feature type="transmembrane region" description="Helical" evidence="9">
    <location>
        <begin position="71"/>
        <end position="89"/>
    </location>
</feature>
<evidence type="ECO:0000313" key="11">
    <source>
        <dbReference type="EMBL" id="MCW6034926.1"/>
    </source>
</evidence>
<evidence type="ECO:0000256" key="7">
    <source>
        <dbReference type="ARBA" id="ARBA00022989"/>
    </source>
</evidence>
<protein>
    <recommendedName>
        <fullName evidence="9">Lipoprotein signal peptidase</fullName>
        <ecNumber evidence="9">3.4.23.36</ecNumber>
    </recommendedName>
    <alternativeName>
        <fullName evidence="9">Prolipoprotein signal peptidase</fullName>
    </alternativeName>
    <alternativeName>
        <fullName evidence="9">Signal peptidase II</fullName>
        <shortName evidence="9">SPase II</shortName>
    </alternativeName>
</protein>
<dbReference type="GO" id="GO:0004190">
    <property type="term" value="F:aspartic-type endopeptidase activity"/>
    <property type="evidence" value="ECO:0007669"/>
    <property type="project" value="UniProtKB-EC"/>
</dbReference>
<organism evidence="11 12">
    <name type="scientific">Spirulina subsalsa FACHB-351</name>
    <dbReference type="NCBI Taxonomy" id="234711"/>
    <lineage>
        <taxon>Bacteria</taxon>
        <taxon>Bacillati</taxon>
        <taxon>Cyanobacteriota</taxon>
        <taxon>Cyanophyceae</taxon>
        <taxon>Spirulinales</taxon>
        <taxon>Spirulinaceae</taxon>
        <taxon>Spirulina</taxon>
    </lineage>
</organism>
<dbReference type="NCBIfam" id="TIGR00077">
    <property type="entry name" value="lspA"/>
    <property type="match status" value="1"/>
</dbReference>
<keyword evidence="4 9" id="KW-0812">Transmembrane</keyword>
<dbReference type="PANTHER" id="PTHR33695:SF1">
    <property type="entry name" value="LIPOPROTEIN SIGNAL PEPTIDASE"/>
    <property type="match status" value="1"/>
</dbReference>
<gene>
    <name evidence="9 11" type="primary">lspA</name>
    <name evidence="11" type="ORF">K4A83_01370</name>
</gene>
<feature type="transmembrane region" description="Helical" evidence="9">
    <location>
        <begin position="101"/>
        <end position="122"/>
    </location>
</feature>
<feature type="active site" evidence="9">
    <location>
        <position position="123"/>
    </location>
</feature>
<feature type="active site" evidence="9">
    <location>
        <position position="139"/>
    </location>
</feature>
<evidence type="ECO:0000256" key="4">
    <source>
        <dbReference type="ARBA" id="ARBA00022692"/>
    </source>
</evidence>
<evidence type="ECO:0000256" key="3">
    <source>
        <dbReference type="ARBA" id="ARBA00022670"/>
    </source>
</evidence>
<comment type="similarity">
    <text evidence="1 9 10">Belongs to the peptidase A8 family.</text>
</comment>
<dbReference type="EMBL" id="JAIHOM010000004">
    <property type="protein sequence ID" value="MCW6034926.1"/>
    <property type="molecule type" value="Genomic_DNA"/>
</dbReference>
<sequence length="162" mass="18470">MKQRRRRLAVNRWFWLAALVGLLLDQLTKNWVTSTFAQEFDTIPILPGIFHFTYVTNSGAAFSLFTGGADWLRWLSLGVSVGLMLFAWYSPPLRLAEQLGYGFILAGAIGNGVCRFLYSYVIDFLDFRLIQFPVFNLADVFINIGIVCLLYAMFRSPSHLRS</sequence>
<dbReference type="EC" id="3.4.23.36" evidence="9"/>
<proteinExistence type="inferred from homology"/>
<evidence type="ECO:0000256" key="6">
    <source>
        <dbReference type="ARBA" id="ARBA00022801"/>
    </source>
</evidence>
<evidence type="ECO:0000256" key="1">
    <source>
        <dbReference type="ARBA" id="ARBA00006139"/>
    </source>
</evidence>
<dbReference type="Pfam" id="PF01252">
    <property type="entry name" value="Peptidase_A8"/>
    <property type="match status" value="1"/>
</dbReference>
<comment type="caution">
    <text evidence="9">Lacks conserved residue(s) required for the propagation of feature annotation.</text>
</comment>
<name>A0ABT3L098_9CYAN</name>
<dbReference type="PRINTS" id="PR00781">
    <property type="entry name" value="LIPOSIGPTASE"/>
</dbReference>
<evidence type="ECO:0000256" key="5">
    <source>
        <dbReference type="ARBA" id="ARBA00022750"/>
    </source>
</evidence>
<keyword evidence="7 9" id="KW-1133">Transmembrane helix</keyword>
<comment type="caution">
    <text evidence="11">The sequence shown here is derived from an EMBL/GenBank/DDBJ whole genome shotgun (WGS) entry which is preliminary data.</text>
</comment>
<comment type="pathway">
    <text evidence="9">Protein modification; lipoprotein biosynthesis (signal peptide cleavage).</text>
</comment>
<feature type="transmembrane region" description="Helical" evidence="9">
    <location>
        <begin position="134"/>
        <end position="154"/>
    </location>
</feature>
<keyword evidence="5 9" id="KW-0064">Aspartyl protease</keyword>
<keyword evidence="2 9" id="KW-1003">Cell membrane</keyword>
<dbReference type="RefSeq" id="WP_265262583.1">
    <property type="nucleotide sequence ID" value="NZ_JAIHOM010000004.1"/>
</dbReference>
<comment type="subcellular location">
    <subcellularLocation>
        <location evidence="9">Cell membrane</location>
        <topology evidence="9">Multi-pass membrane protein</topology>
    </subcellularLocation>
</comment>
<keyword evidence="3 9" id="KW-0645">Protease</keyword>
<comment type="catalytic activity">
    <reaction evidence="9">
        <text>Release of signal peptides from bacterial membrane prolipoproteins. Hydrolyzes -Xaa-Yaa-Zaa-|-(S,diacylglyceryl)Cys-, in which Xaa is hydrophobic (preferably Leu), and Yaa (Ala or Ser) and Zaa (Gly or Ala) have small, neutral side chains.</text>
        <dbReference type="EC" id="3.4.23.36"/>
    </reaction>
</comment>
<keyword evidence="8 9" id="KW-0472">Membrane</keyword>
<dbReference type="PANTHER" id="PTHR33695">
    <property type="entry name" value="LIPOPROTEIN SIGNAL PEPTIDASE"/>
    <property type="match status" value="1"/>
</dbReference>
<accession>A0ABT3L098</accession>
<keyword evidence="12" id="KW-1185">Reference proteome</keyword>
<evidence type="ECO:0000256" key="8">
    <source>
        <dbReference type="ARBA" id="ARBA00023136"/>
    </source>
</evidence>
<evidence type="ECO:0000256" key="2">
    <source>
        <dbReference type="ARBA" id="ARBA00022475"/>
    </source>
</evidence>
<comment type="function">
    <text evidence="9">This protein specifically catalyzes the removal of signal peptides from prolipoproteins.</text>
</comment>
<keyword evidence="6 9" id="KW-0378">Hydrolase</keyword>
<evidence type="ECO:0000256" key="10">
    <source>
        <dbReference type="RuleBase" id="RU004181"/>
    </source>
</evidence>
<dbReference type="HAMAP" id="MF_00161">
    <property type="entry name" value="LspA"/>
    <property type="match status" value="1"/>
</dbReference>